<sequence length="338" mass="39274">MNSEENENYQSCIEDDDSELSMASHAVAEGLQCYGQRFEQILQKFEKNFSTLNGDEKKFFVDFKNHLRTVRDCAKVNSEYYTLVLDYVYNDEESLEFFKYDFSRYNYVLKLIARDWSENYRFEREEWFNPIINELSEAFDRNDRENVKVLCIGDELLRLALEISRKGFLVEGVMEDILKISVISQMNKLTDKNVFCIYPFINDWNNLLTDFGQIKPIRFPDTTFETEGSTIVDDDYLKDEPSVIAARFLADYAPTVSQEKVDAATTCGYFNLSKNVPLLISTIHHILKPGGVWINNGPLNNDYDPDYQANSESAHMDYDEVKSALTKQGFEILVNIKN</sequence>
<dbReference type="OrthoDB" id="978at2759"/>
<dbReference type="GO" id="GO:0030735">
    <property type="term" value="F:carnosine N-methyltransferase activity"/>
    <property type="evidence" value="ECO:0007669"/>
    <property type="project" value="UniProtKB-EC"/>
</dbReference>
<dbReference type="SUPFAM" id="SSF53335">
    <property type="entry name" value="S-adenosyl-L-methionine-dependent methyltransferases"/>
    <property type="match status" value="1"/>
</dbReference>
<evidence type="ECO:0000313" key="7">
    <source>
        <dbReference type="Proteomes" id="UP000549394"/>
    </source>
</evidence>
<proteinExistence type="inferred from homology"/>
<keyword evidence="3" id="KW-0489">Methyltransferase</keyword>
<keyword evidence="7" id="KW-1185">Reference proteome</keyword>
<organism evidence="6 7">
    <name type="scientific">Dimorphilus gyrociliatus</name>
    <dbReference type="NCBI Taxonomy" id="2664684"/>
    <lineage>
        <taxon>Eukaryota</taxon>
        <taxon>Metazoa</taxon>
        <taxon>Spiralia</taxon>
        <taxon>Lophotrochozoa</taxon>
        <taxon>Annelida</taxon>
        <taxon>Polychaeta</taxon>
        <taxon>Polychaeta incertae sedis</taxon>
        <taxon>Dinophilidae</taxon>
        <taxon>Dimorphilus</taxon>
    </lineage>
</organism>
<accession>A0A7I8V6H6</accession>
<evidence type="ECO:0000313" key="6">
    <source>
        <dbReference type="EMBL" id="CAD5111214.1"/>
    </source>
</evidence>
<evidence type="ECO:0000256" key="1">
    <source>
        <dbReference type="ARBA" id="ARBA00010086"/>
    </source>
</evidence>
<dbReference type="AlphaFoldDB" id="A0A7I8V6H6"/>
<evidence type="ECO:0000256" key="5">
    <source>
        <dbReference type="ARBA" id="ARBA00022691"/>
    </source>
</evidence>
<comment type="caution">
    <text evidence="6">The sequence shown here is derived from an EMBL/GenBank/DDBJ whole genome shotgun (WGS) entry which is preliminary data.</text>
</comment>
<protein>
    <recommendedName>
        <fullName evidence="2">carnosine N-methyltransferase</fullName>
        <ecNumber evidence="2">2.1.1.22</ecNumber>
    </recommendedName>
</protein>
<dbReference type="InterPro" id="IPR012901">
    <property type="entry name" value="CARME"/>
</dbReference>
<dbReference type="PANTHER" id="PTHR12303">
    <property type="entry name" value="CARNOSINE N-METHYLTRANSFERASE"/>
    <property type="match status" value="1"/>
</dbReference>
<reference evidence="6 7" key="1">
    <citation type="submission" date="2020-08" db="EMBL/GenBank/DDBJ databases">
        <authorList>
            <person name="Hejnol A."/>
        </authorList>
    </citation>
    <scope>NUCLEOTIDE SEQUENCE [LARGE SCALE GENOMIC DNA]</scope>
</reference>
<dbReference type="GO" id="GO:0032259">
    <property type="term" value="P:methylation"/>
    <property type="evidence" value="ECO:0007669"/>
    <property type="project" value="UniProtKB-KW"/>
</dbReference>
<dbReference type="EMBL" id="CAJFCJ010000001">
    <property type="protein sequence ID" value="CAD5111214.1"/>
    <property type="molecule type" value="Genomic_DNA"/>
</dbReference>
<dbReference type="PANTHER" id="PTHR12303:SF6">
    <property type="entry name" value="CARNOSINE N-METHYLTRANSFERASE"/>
    <property type="match status" value="1"/>
</dbReference>
<dbReference type="InterPro" id="IPR029063">
    <property type="entry name" value="SAM-dependent_MTases_sf"/>
</dbReference>
<keyword evidence="5" id="KW-0949">S-adenosyl-L-methionine</keyword>
<dbReference type="Proteomes" id="UP000549394">
    <property type="component" value="Unassembled WGS sequence"/>
</dbReference>
<keyword evidence="4" id="KW-0808">Transferase</keyword>
<gene>
    <name evidence="6" type="ORF">DGYR_LOCUS537</name>
</gene>
<evidence type="ECO:0000256" key="3">
    <source>
        <dbReference type="ARBA" id="ARBA00022603"/>
    </source>
</evidence>
<evidence type="ECO:0000256" key="2">
    <source>
        <dbReference type="ARBA" id="ARBA00012003"/>
    </source>
</evidence>
<evidence type="ECO:0000256" key="4">
    <source>
        <dbReference type="ARBA" id="ARBA00022679"/>
    </source>
</evidence>
<comment type="similarity">
    <text evidence="1">Belongs to the carnosine N-methyltransferase family.</text>
</comment>
<dbReference type="EC" id="2.1.1.22" evidence="2"/>
<dbReference type="Gene3D" id="3.40.50.150">
    <property type="entry name" value="Vaccinia Virus protein VP39"/>
    <property type="match status" value="1"/>
</dbReference>
<dbReference type="SMART" id="SM01296">
    <property type="entry name" value="N2227"/>
    <property type="match status" value="1"/>
</dbReference>
<dbReference type="Pfam" id="PF07942">
    <property type="entry name" value="CARME"/>
    <property type="match status" value="1"/>
</dbReference>
<name>A0A7I8V6H6_9ANNE</name>